<dbReference type="EMBL" id="BPLR01010172">
    <property type="protein sequence ID" value="GIY37439.1"/>
    <property type="molecule type" value="Genomic_DNA"/>
</dbReference>
<gene>
    <name evidence="1" type="ORF">CEXT_363561</name>
</gene>
<sequence>MGARYESIDAGGLLSSSTWHPTSHVRQWEAGKRNYDGTAQSSVAFQGWRRGGEGGTDAPNGLIQISFALSFAGSALCSKKSR</sequence>
<reference evidence="1 2" key="1">
    <citation type="submission" date="2021-06" db="EMBL/GenBank/DDBJ databases">
        <title>Caerostris extrusa draft genome.</title>
        <authorList>
            <person name="Kono N."/>
            <person name="Arakawa K."/>
        </authorList>
    </citation>
    <scope>NUCLEOTIDE SEQUENCE [LARGE SCALE GENOMIC DNA]</scope>
</reference>
<keyword evidence="2" id="KW-1185">Reference proteome</keyword>
<organism evidence="1 2">
    <name type="scientific">Caerostris extrusa</name>
    <name type="common">Bark spider</name>
    <name type="synonym">Caerostris bankana</name>
    <dbReference type="NCBI Taxonomy" id="172846"/>
    <lineage>
        <taxon>Eukaryota</taxon>
        <taxon>Metazoa</taxon>
        <taxon>Ecdysozoa</taxon>
        <taxon>Arthropoda</taxon>
        <taxon>Chelicerata</taxon>
        <taxon>Arachnida</taxon>
        <taxon>Araneae</taxon>
        <taxon>Araneomorphae</taxon>
        <taxon>Entelegynae</taxon>
        <taxon>Araneoidea</taxon>
        <taxon>Araneidae</taxon>
        <taxon>Caerostris</taxon>
    </lineage>
</organism>
<accession>A0AAV4SVW9</accession>
<proteinExistence type="predicted"/>
<name>A0AAV4SVW9_CAEEX</name>
<dbReference type="Proteomes" id="UP001054945">
    <property type="component" value="Unassembled WGS sequence"/>
</dbReference>
<protein>
    <submittedName>
        <fullName evidence="1">Uncharacterized protein</fullName>
    </submittedName>
</protein>
<comment type="caution">
    <text evidence="1">The sequence shown here is derived from an EMBL/GenBank/DDBJ whole genome shotgun (WGS) entry which is preliminary data.</text>
</comment>
<evidence type="ECO:0000313" key="1">
    <source>
        <dbReference type="EMBL" id="GIY37439.1"/>
    </source>
</evidence>
<evidence type="ECO:0000313" key="2">
    <source>
        <dbReference type="Proteomes" id="UP001054945"/>
    </source>
</evidence>
<dbReference type="AlphaFoldDB" id="A0AAV4SVW9"/>